<dbReference type="AlphaFoldDB" id="A0A146KD26"/>
<accession>A0A146KD26</accession>
<dbReference type="EMBL" id="GDID01003011">
    <property type="protein sequence ID" value="JAP93595.1"/>
    <property type="molecule type" value="Transcribed_RNA"/>
</dbReference>
<protein>
    <submittedName>
        <fullName evidence="1">Uncharacterized protein</fullName>
    </submittedName>
</protein>
<evidence type="ECO:0000313" key="1">
    <source>
        <dbReference type="EMBL" id="JAP93595.1"/>
    </source>
</evidence>
<reference evidence="1" key="1">
    <citation type="submission" date="2015-07" db="EMBL/GenBank/DDBJ databases">
        <title>Adaptation to a free-living lifestyle via gene acquisitions in the diplomonad Trepomonas sp. PC1.</title>
        <authorList>
            <person name="Xu F."/>
            <person name="Jerlstrom-Hultqvist J."/>
            <person name="Kolisko M."/>
            <person name="Simpson A.G.B."/>
            <person name="Roger A.J."/>
            <person name="Svard S.G."/>
            <person name="Andersson J.O."/>
        </authorList>
    </citation>
    <scope>NUCLEOTIDE SEQUENCE</scope>
    <source>
        <strain evidence="1">PC1</strain>
    </source>
</reference>
<proteinExistence type="predicted"/>
<organism evidence="1">
    <name type="scientific">Trepomonas sp. PC1</name>
    <dbReference type="NCBI Taxonomy" id="1076344"/>
    <lineage>
        <taxon>Eukaryota</taxon>
        <taxon>Metamonada</taxon>
        <taxon>Diplomonadida</taxon>
        <taxon>Hexamitidae</taxon>
        <taxon>Hexamitinae</taxon>
        <taxon>Trepomonas</taxon>
    </lineage>
</organism>
<name>A0A146KD26_9EUKA</name>
<sequence length="100" mass="10982">MYVENKNNLTNQQNCYQAVVAGLTSPKNKQIEKASNYFSGGRAPFNMCGALYAAINMSPEKHDDILSKFQHLAGGTTCSEVKNKNFSCSELVDLAMKLAK</sequence>
<gene>
    <name evidence="1" type="ORF">TPC1_14065</name>
</gene>